<feature type="region of interest" description="Disordered" evidence="1">
    <location>
        <begin position="500"/>
        <end position="526"/>
    </location>
</feature>
<dbReference type="GO" id="GO:0035091">
    <property type="term" value="F:phosphatidylinositol binding"/>
    <property type="evidence" value="ECO:0007669"/>
    <property type="project" value="InterPro"/>
</dbReference>
<keyword evidence="3" id="KW-1185">Reference proteome</keyword>
<feature type="region of interest" description="Disordered" evidence="1">
    <location>
        <begin position="717"/>
        <end position="737"/>
    </location>
</feature>
<dbReference type="Gene3D" id="3.30.1520.10">
    <property type="entry name" value="Phox-like domain"/>
    <property type="match status" value="1"/>
</dbReference>
<gene>
    <name evidence="2" type="ORF">Celaphus_00006933</name>
</gene>
<dbReference type="PANTHER" id="PTHR47194:SF4">
    <property type="entry name" value="SORTING NEXIN-29"/>
    <property type="match status" value="1"/>
</dbReference>
<feature type="compositionally biased region" description="Polar residues" evidence="1">
    <location>
        <begin position="501"/>
        <end position="516"/>
    </location>
</feature>
<name>A0A212CYL7_CEREH</name>
<comment type="caution">
    <text evidence="2">The sequence shown here is derived from an EMBL/GenBank/DDBJ whole genome shotgun (WGS) entry which is preliminary data.</text>
</comment>
<dbReference type="EMBL" id="MKHE01000010">
    <property type="protein sequence ID" value="OWK11063.1"/>
    <property type="molecule type" value="Genomic_DNA"/>
</dbReference>
<evidence type="ECO:0000313" key="2">
    <source>
        <dbReference type="EMBL" id="OWK11063.1"/>
    </source>
</evidence>
<dbReference type="InterPro" id="IPR036871">
    <property type="entry name" value="PX_dom_sf"/>
</dbReference>
<proteinExistence type="predicted"/>
<reference evidence="2 3" key="1">
    <citation type="journal article" date="2018" name="Mol. Genet. Genomics">
        <title>The red deer Cervus elaphus genome CerEla1.0: sequencing, annotating, genes, and chromosomes.</title>
        <authorList>
            <person name="Bana N.A."/>
            <person name="Nyiri A."/>
            <person name="Nagy J."/>
            <person name="Frank K."/>
            <person name="Nagy T."/>
            <person name="Steger V."/>
            <person name="Schiller M."/>
            <person name="Lakatos P."/>
            <person name="Sugar L."/>
            <person name="Horn P."/>
            <person name="Barta E."/>
            <person name="Orosz L."/>
        </authorList>
    </citation>
    <scope>NUCLEOTIDE SEQUENCE [LARGE SCALE GENOMIC DNA]</scope>
    <source>
        <strain evidence="2">Hungarian</strain>
    </source>
</reference>
<sequence length="737" mass="80995">MWDHEAQTPTLGLPHTWWPRPLRPRFLLLDSGECKAGPAFGGGVTQQGITSSHVGARRQRYGIMVQIAASECKGCYVSLHVKCLPSGPRPFITQCRWPGVWSGDSQAPAWMRPHPSLVSSRMSLPISWPLSWIFGHLFSISCQRQDTSHVPRPREEPSSDMRVKAGNTLPPPTVPPSPSVFFPAPAHTLMTSASAPSQLLPWVNFKAPMSSGILRCQLSILVTMGSRPLASQLPLTAPSGSAVAELLCHRRRNRPARGARCWLVLAGWRAGDTDSGSDSDTFGSQPDLSEPQGLLCKKPCHSQEGGGGRVAEMHGELIEFNERLHRALVAKEALVSQMRQELIDLRGPDRWETQLPGPTPHQPLGCFSSAHSSADVITTPMTAEMQSRRVGSRRERRSNRALINVWIPSVFLRGKAANAFHVYQRTFHTTESGTSGNYSTFASCCSWDAQGFWESLIQRNKFDHDTMIQFPLTAQSSMKKAEAPSTLVLTVEVRASEHQVQETTQAGSACHSQQPGSEGVPPPLQELSSCSASVGPDLRDAKFVEERRKQLQTYLRSVMNKVIQAVPEFTASPQKETLTQLMPFFIRVGSSCEAPTVHCSPSVFRKYFSLGRCTMFCHSVGEEEEFRGELSSGRSDSEKPWLRSTEQVAEHNCGGIPATRVGGGRHEQVIEGRRARGLIKYHLSGSLARGPAVSEQDFALLWTAYLERAAFAAVRAGESGRQLPRLPSHGPVTGRLP</sequence>
<dbReference type="AlphaFoldDB" id="A0A212CYL7"/>
<protein>
    <submittedName>
        <fullName evidence="2">SNX29</fullName>
    </submittedName>
</protein>
<evidence type="ECO:0000256" key="1">
    <source>
        <dbReference type="SAM" id="MobiDB-lite"/>
    </source>
</evidence>
<dbReference type="OrthoDB" id="428895at2759"/>
<accession>A0A212CYL7</accession>
<dbReference type="Proteomes" id="UP000242450">
    <property type="component" value="Chromosome 10"/>
</dbReference>
<evidence type="ECO:0000313" key="3">
    <source>
        <dbReference type="Proteomes" id="UP000242450"/>
    </source>
</evidence>
<organism evidence="2 3">
    <name type="scientific">Cervus elaphus hippelaphus</name>
    <name type="common">European red deer</name>
    <dbReference type="NCBI Taxonomy" id="46360"/>
    <lineage>
        <taxon>Eukaryota</taxon>
        <taxon>Metazoa</taxon>
        <taxon>Chordata</taxon>
        <taxon>Craniata</taxon>
        <taxon>Vertebrata</taxon>
        <taxon>Euteleostomi</taxon>
        <taxon>Mammalia</taxon>
        <taxon>Eutheria</taxon>
        <taxon>Laurasiatheria</taxon>
        <taxon>Artiodactyla</taxon>
        <taxon>Ruminantia</taxon>
        <taxon>Pecora</taxon>
        <taxon>Cervidae</taxon>
        <taxon>Cervinae</taxon>
        <taxon>Cervus</taxon>
    </lineage>
</organism>
<dbReference type="PANTHER" id="PTHR47194">
    <property type="entry name" value="SORTING NEXIN-29-RELATED"/>
    <property type="match status" value="1"/>
</dbReference>